<evidence type="ECO:0000256" key="1">
    <source>
        <dbReference type="ARBA" id="ARBA00022679"/>
    </source>
</evidence>
<organism evidence="5 6">
    <name type="scientific">Vibrio quintilis</name>
    <dbReference type="NCBI Taxonomy" id="1117707"/>
    <lineage>
        <taxon>Bacteria</taxon>
        <taxon>Pseudomonadati</taxon>
        <taxon>Pseudomonadota</taxon>
        <taxon>Gammaproteobacteria</taxon>
        <taxon>Vibrionales</taxon>
        <taxon>Vibrionaceae</taxon>
        <taxon>Vibrio</taxon>
    </lineage>
</organism>
<dbReference type="PROSITE" id="PS51186">
    <property type="entry name" value="GNAT"/>
    <property type="match status" value="1"/>
</dbReference>
<dbReference type="CDD" id="cd04301">
    <property type="entry name" value="NAT_SF"/>
    <property type="match status" value="1"/>
</dbReference>
<sequence>MKNCHYNDQQPLSFPQTWHSVPGVKLYPLQHHDATRLLALFSDGVCDNLAIERIHTLKQAQDFVHGDGYAHKVRLGIWHRKHGLVGSVAWGEDTGDSAFISYWIAPAFQRQGYGRKAVAQLIRQLKQQGFHQIMADVYFDNQPSKILLTSLGFRIEGVLEEYEEKPVLRLTLEDDNPAVRISEANCQSLLS</sequence>
<keyword evidence="2" id="KW-0012">Acyltransferase</keyword>
<dbReference type="Gene3D" id="3.40.630.30">
    <property type="match status" value="1"/>
</dbReference>
<evidence type="ECO:0000259" key="4">
    <source>
        <dbReference type="PROSITE" id="PS51186"/>
    </source>
</evidence>
<keyword evidence="6" id="KW-1185">Reference proteome</keyword>
<accession>A0A1M7YXL7</accession>
<dbReference type="RefSeq" id="WP_073584153.1">
    <property type="nucleotide sequence ID" value="NZ_AP024898.1"/>
</dbReference>
<protein>
    <submittedName>
        <fullName evidence="5">Ribosomal-protein-S5-alanine N-acetyltransferase</fullName>
    </submittedName>
</protein>
<dbReference type="InterPro" id="IPR016181">
    <property type="entry name" value="Acyl_CoA_acyltransferase"/>
</dbReference>
<dbReference type="OrthoDB" id="5292292at2"/>
<proteinExistence type="inferred from homology"/>
<dbReference type="AlphaFoldDB" id="A0A1M7YXL7"/>
<evidence type="ECO:0000313" key="5">
    <source>
        <dbReference type="EMBL" id="SHO57334.1"/>
    </source>
</evidence>
<dbReference type="Pfam" id="PF13302">
    <property type="entry name" value="Acetyltransf_3"/>
    <property type="match status" value="1"/>
</dbReference>
<dbReference type="Proteomes" id="UP000184600">
    <property type="component" value="Unassembled WGS sequence"/>
</dbReference>
<reference evidence="6" key="1">
    <citation type="submission" date="2016-12" db="EMBL/GenBank/DDBJ databases">
        <authorList>
            <person name="Rodrigo-Torres L."/>
            <person name="Arahal R.D."/>
            <person name="Lucena T."/>
        </authorList>
    </citation>
    <scope>NUCLEOTIDE SEQUENCE [LARGE SCALE GENOMIC DNA]</scope>
</reference>
<dbReference type="STRING" id="1117707.VQ7734_03103"/>
<dbReference type="EMBL" id="FRFG01000037">
    <property type="protein sequence ID" value="SHO57334.1"/>
    <property type="molecule type" value="Genomic_DNA"/>
</dbReference>
<dbReference type="InterPro" id="IPR051531">
    <property type="entry name" value="N-acetyltransferase"/>
</dbReference>
<feature type="domain" description="N-acetyltransferase" evidence="4">
    <location>
        <begin position="24"/>
        <end position="173"/>
    </location>
</feature>
<comment type="similarity">
    <text evidence="3">Belongs to the acetyltransferase family. RimJ subfamily.</text>
</comment>
<dbReference type="SUPFAM" id="SSF55729">
    <property type="entry name" value="Acyl-CoA N-acyltransferases (Nat)"/>
    <property type="match status" value="1"/>
</dbReference>
<dbReference type="GO" id="GO:0016747">
    <property type="term" value="F:acyltransferase activity, transferring groups other than amino-acyl groups"/>
    <property type="evidence" value="ECO:0007669"/>
    <property type="project" value="InterPro"/>
</dbReference>
<evidence type="ECO:0000256" key="3">
    <source>
        <dbReference type="ARBA" id="ARBA00038502"/>
    </source>
</evidence>
<dbReference type="PANTHER" id="PTHR43792">
    <property type="entry name" value="GNAT FAMILY, PUTATIVE (AFU_ORTHOLOGUE AFUA_3G00765)-RELATED-RELATED"/>
    <property type="match status" value="1"/>
</dbReference>
<dbReference type="PANTHER" id="PTHR43792:SF8">
    <property type="entry name" value="[RIBOSOMAL PROTEIN US5]-ALANINE N-ACETYLTRANSFERASE"/>
    <property type="match status" value="1"/>
</dbReference>
<dbReference type="InterPro" id="IPR000182">
    <property type="entry name" value="GNAT_dom"/>
</dbReference>
<evidence type="ECO:0000313" key="6">
    <source>
        <dbReference type="Proteomes" id="UP000184600"/>
    </source>
</evidence>
<evidence type="ECO:0000256" key="2">
    <source>
        <dbReference type="ARBA" id="ARBA00023315"/>
    </source>
</evidence>
<keyword evidence="1 5" id="KW-0808">Transferase</keyword>
<name>A0A1M7YXL7_9VIBR</name>
<gene>
    <name evidence="5" type="ORF">VQ7734_03103</name>
</gene>